<dbReference type="InterPro" id="IPR017439">
    <property type="entry name" value="Amidohydrolase"/>
</dbReference>
<evidence type="ECO:0000259" key="1">
    <source>
        <dbReference type="Pfam" id="PF07687"/>
    </source>
</evidence>
<evidence type="ECO:0000313" key="4">
    <source>
        <dbReference type="EMBL" id="CAF4406717.1"/>
    </source>
</evidence>
<dbReference type="EMBL" id="CAJNYD010003117">
    <property type="protein sequence ID" value="CAF3479443.1"/>
    <property type="molecule type" value="Genomic_DNA"/>
</dbReference>
<feature type="domain" description="Peptidase M20 dimerisation" evidence="1">
    <location>
        <begin position="184"/>
        <end position="254"/>
    </location>
</feature>
<accession>A0A818FW58</accession>
<dbReference type="EMBL" id="CAJOBP010003473">
    <property type="protein sequence ID" value="CAF4406717.1"/>
    <property type="molecule type" value="Genomic_DNA"/>
</dbReference>
<protein>
    <recommendedName>
        <fullName evidence="1">Peptidase M20 dimerisation domain-containing protein</fullName>
    </recommendedName>
</protein>
<dbReference type="GO" id="GO:0016787">
    <property type="term" value="F:hydrolase activity"/>
    <property type="evidence" value="ECO:0007669"/>
    <property type="project" value="InterPro"/>
</dbReference>
<dbReference type="Gene3D" id="3.40.630.10">
    <property type="entry name" value="Zn peptidases"/>
    <property type="match status" value="1"/>
</dbReference>
<comment type="caution">
    <text evidence="2">The sequence shown here is derived from an EMBL/GenBank/DDBJ whole genome shotgun (WGS) entry which is preliminary data.</text>
</comment>
<dbReference type="PANTHER" id="PTHR11014">
    <property type="entry name" value="PEPTIDASE M20 FAMILY MEMBER"/>
    <property type="match status" value="1"/>
</dbReference>
<dbReference type="InterPro" id="IPR036264">
    <property type="entry name" value="Bact_exopeptidase_dim_dom"/>
</dbReference>
<sequence length="310" mass="34008">MDKRLAMDLQEMQQELIAIRHDIHANPELSMQEARTSKLVARKLKQYEFIVTEEVGTLESVPPGDRSIALRADMDTLKLVEESNVSYTSTVPEVMHAYGHDGHTAMLLDAAKYLSNHRNSFFGTVYFIFQPGEEKLEGAVAMMNDQLFERFPFDVIDGLHNSSGKPIGTFNIRFSPMMAASDRFLVTFQGTDGHGGAYSHLAMDATVLQAQFILALQTIVSRNISPNNAAVISVGAIQGGSFNSLNVMPSEIRIGGITRSFTKLNIIDWGAALVNHDEETARLVTAAESLVGKEHVNANATPFTSGEVFA</sequence>
<reference evidence="2" key="1">
    <citation type="submission" date="2021-02" db="EMBL/GenBank/DDBJ databases">
        <authorList>
            <person name="Nowell W R."/>
        </authorList>
    </citation>
    <scope>NUCLEOTIDE SEQUENCE</scope>
</reference>
<dbReference type="PANTHER" id="PTHR11014:SF63">
    <property type="entry name" value="METALLOPEPTIDASE, PUTATIVE (AFU_ORTHOLOGUE AFUA_6G09600)-RELATED"/>
    <property type="match status" value="1"/>
</dbReference>
<dbReference type="Gene3D" id="3.30.70.360">
    <property type="match status" value="1"/>
</dbReference>
<dbReference type="Proteomes" id="UP000663851">
    <property type="component" value="Unassembled WGS sequence"/>
</dbReference>
<dbReference type="EMBL" id="CAJOBO010000078">
    <property type="protein sequence ID" value="CAF4121693.1"/>
    <property type="molecule type" value="Genomic_DNA"/>
</dbReference>
<dbReference type="InterPro" id="IPR011650">
    <property type="entry name" value="Peptidase_M20_dimer"/>
</dbReference>
<gene>
    <name evidence="3" type="ORF">HFQ381_LOCUS2400</name>
    <name evidence="2" type="ORF">LUA448_LOCUS23929</name>
    <name evidence="4" type="ORF">UJA718_LOCUS19508</name>
</gene>
<dbReference type="Proteomes" id="UP000663873">
    <property type="component" value="Unassembled WGS sequence"/>
</dbReference>
<organism evidence="2 5">
    <name type="scientific">Rotaria socialis</name>
    <dbReference type="NCBI Taxonomy" id="392032"/>
    <lineage>
        <taxon>Eukaryota</taxon>
        <taxon>Metazoa</taxon>
        <taxon>Spiralia</taxon>
        <taxon>Gnathifera</taxon>
        <taxon>Rotifera</taxon>
        <taxon>Eurotatoria</taxon>
        <taxon>Bdelloidea</taxon>
        <taxon>Philodinida</taxon>
        <taxon>Philodinidae</taxon>
        <taxon>Rotaria</taxon>
    </lineage>
</organism>
<dbReference type="NCBIfam" id="TIGR01891">
    <property type="entry name" value="amidohydrolases"/>
    <property type="match status" value="1"/>
</dbReference>
<dbReference type="Pfam" id="PF07687">
    <property type="entry name" value="M20_dimer"/>
    <property type="match status" value="1"/>
</dbReference>
<dbReference type="SUPFAM" id="SSF55031">
    <property type="entry name" value="Bacterial exopeptidase dimerisation domain"/>
    <property type="match status" value="1"/>
</dbReference>
<evidence type="ECO:0000313" key="6">
    <source>
        <dbReference type="Proteomes" id="UP000663873"/>
    </source>
</evidence>
<proteinExistence type="predicted"/>
<name>A0A818FW58_9BILA</name>
<dbReference type="AlphaFoldDB" id="A0A818FW58"/>
<evidence type="ECO:0000313" key="2">
    <source>
        <dbReference type="EMBL" id="CAF3479443.1"/>
    </source>
</evidence>
<evidence type="ECO:0000313" key="5">
    <source>
        <dbReference type="Proteomes" id="UP000663833"/>
    </source>
</evidence>
<evidence type="ECO:0000313" key="3">
    <source>
        <dbReference type="EMBL" id="CAF4121693.1"/>
    </source>
</evidence>
<dbReference type="InterPro" id="IPR002933">
    <property type="entry name" value="Peptidase_M20"/>
</dbReference>
<dbReference type="Pfam" id="PF01546">
    <property type="entry name" value="Peptidase_M20"/>
    <property type="match status" value="1"/>
</dbReference>
<dbReference type="Proteomes" id="UP000663833">
    <property type="component" value="Unassembled WGS sequence"/>
</dbReference>
<keyword evidence="6" id="KW-1185">Reference proteome</keyword>
<dbReference type="SUPFAM" id="SSF53187">
    <property type="entry name" value="Zn-dependent exopeptidases"/>
    <property type="match status" value="1"/>
</dbReference>